<reference evidence="1" key="1">
    <citation type="journal article" date="2025" name="Int. J. Syst. Evol. Microbiol.">
        <title>Streptomyces citrinus sp. nov., with yellow diffusible pigment.</title>
        <authorList>
            <person name="He Y."/>
            <person name="Yang E."/>
            <person name="Xu J."/>
            <person name="Sun Y."/>
            <person name="Sun L."/>
        </authorList>
    </citation>
    <scope>NUCLEOTIDE SEQUENCE</scope>
    <source>
        <strain evidence="1">Q6</strain>
    </source>
</reference>
<name>A0ACD5ANB0_9ACTN</name>
<sequence length="332" mass="34965">MVGAAGVRPARTGGGRDRAPPGGRPRTDTDLRAGPRRHHGRRADAPRTPGDACRPLLPAPAGSGVDRARFGQSAAILAGDLALAWADDEVAALEPPRGRAGAVREVWARMRMEMVAGQYLDIHGEFTRERSVGRAVRAACLKTALYTVERPLQLGALLGGADEDTVRALCSAGRCAGLAFQLRDDLDDVFGGPRHDKPAGQDVRSGKPTYLAAVAQARAESGGDRRALAVLRRSLGRSDLDDRGLAEVREVFDATGAARLVEEKIARLVAQGLRHLDSVAVDPVASERLVALMRTAVKVPSHAAHAAHQGVGSPECGMPFGSFVSVPAEGSR</sequence>
<evidence type="ECO:0000313" key="2">
    <source>
        <dbReference type="Proteomes" id="UP001432251"/>
    </source>
</evidence>
<protein>
    <submittedName>
        <fullName evidence="1">Polyprenyl synthetase family protein</fullName>
    </submittedName>
</protein>
<dbReference type="EMBL" id="CP146022">
    <property type="protein sequence ID" value="WWQ68669.1"/>
    <property type="molecule type" value="Genomic_DNA"/>
</dbReference>
<evidence type="ECO:0000313" key="1">
    <source>
        <dbReference type="EMBL" id="WWQ68669.1"/>
    </source>
</evidence>
<proteinExistence type="predicted"/>
<keyword evidence="2" id="KW-1185">Reference proteome</keyword>
<accession>A0ACD5ANB0</accession>
<gene>
    <name evidence="1" type="ORF">V2W30_38615</name>
</gene>
<dbReference type="Proteomes" id="UP001432251">
    <property type="component" value="Chromosome"/>
</dbReference>
<organism evidence="1 2">
    <name type="scientific">Streptomyces citrinus</name>
    <dbReference type="NCBI Taxonomy" id="3118173"/>
    <lineage>
        <taxon>Bacteria</taxon>
        <taxon>Bacillati</taxon>
        <taxon>Actinomycetota</taxon>
        <taxon>Actinomycetes</taxon>
        <taxon>Kitasatosporales</taxon>
        <taxon>Streptomycetaceae</taxon>
        <taxon>Streptomyces</taxon>
    </lineage>
</organism>